<name>A0A0N4TQ80_BRUPA</name>
<sequence length="70" mass="7940">MTEQRTLQVPIVEEGTRSTCTPEVRETWTTPSLVPSRSFQERHYYRSSLSSMASEIHIVIAMGGTCLPLR</sequence>
<proteinExistence type="predicted"/>
<reference evidence="1 2" key="2">
    <citation type="submission" date="2018-11" db="EMBL/GenBank/DDBJ databases">
        <authorList>
            <consortium name="Pathogen Informatics"/>
        </authorList>
    </citation>
    <scope>NUCLEOTIDE SEQUENCE [LARGE SCALE GENOMIC DNA]</scope>
</reference>
<dbReference type="AlphaFoldDB" id="A0A0N4TQ80"/>
<dbReference type="Proteomes" id="UP000278627">
    <property type="component" value="Unassembled WGS sequence"/>
</dbReference>
<evidence type="ECO:0000313" key="3">
    <source>
        <dbReference type="WBParaSite" id="BPAG_0001073901-mRNA-1"/>
    </source>
</evidence>
<evidence type="ECO:0000313" key="2">
    <source>
        <dbReference type="Proteomes" id="UP000278627"/>
    </source>
</evidence>
<keyword evidence="2" id="KW-1185">Reference proteome</keyword>
<dbReference type="WBParaSite" id="BPAG_0001073901-mRNA-1">
    <property type="protein sequence ID" value="BPAG_0001073901-mRNA-1"/>
    <property type="gene ID" value="BPAG_0001073901"/>
</dbReference>
<protein>
    <submittedName>
        <fullName evidence="1 3">Uncharacterized protein</fullName>
    </submittedName>
</protein>
<accession>A0A0N4TQ80</accession>
<gene>
    <name evidence="1" type="ORF">BPAG_LOCUS10701</name>
</gene>
<evidence type="ECO:0000313" key="1">
    <source>
        <dbReference type="EMBL" id="VDN91887.1"/>
    </source>
</evidence>
<reference evidence="3" key="1">
    <citation type="submission" date="2017-02" db="UniProtKB">
        <authorList>
            <consortium name="WormBaseParasite"/>
        </authorList>
    </citation>
    <scope>IDENTIFICATION</scope>
</reference>
<organism evidence="3">
    <name type="scientific">Brugia pahangi</name>
    <name type="common">Filarial nematode worm</name>
    <dbReference type="NCBI Taxonomy" id="6280"/>
    <lineage>
        <taxon>Eukaryota</taxon>
        <taxon>Metazoa</taxon>
        <taxon>Ecdysozoa</taxon>
        <taxon>Nematoda</taxon>
        <taxon>Chromadorea</taxon>
        <taxon>Rhabditida</taxon>
        <taxon>Spirurina</taxon>
        <taxon>Spiruromorpha</taxon>
        <taxon>Filarioidea</taxon>
        <taxon>Onchocercidae</taxon>
        <taxon>Brugia</taxon>
    </lineage>
</organism>
<dbReference type="EMBL" id="UZAD01013197">
    <property type="protein sequence ID" value="VDN91887.1"/>
    <property type="molecule type" value="Genomic_DNA"/>
</dbReference>